<organism evidence="1 2">
    <name type="scientific">Mesorhizobium metallidurans STM 2683</name>
    <dbReference type="NCBI Taxonomy" id="1297569"/>
    <lineage>
        <taxon>Bacteria</taxon>
        <taxon>Pseudomonadati</taxon>
        <taxon>Pseudomonadota</taxon>
        <taxon>Alphaproteobacteria</taxon>
        <taxon>Hyphomicrobiales</taxon>
        <taxon>Phyllobacteriaceae</taxon>
        <taxon>Mesorhizobium</taxon>
    </lineage>
</organism>
<dbReference type="AlphaFoldDB" id="M5EGE4"/>
<comment type="caution">
    <text evidence="1">The sequence shown here is derived from an EMBL/GenBank/DDBJ whole genome shotgun (WGS) entry which is preliminary data.</text>
</comment>
<dbReference type="Proteomes" id="UP000012062">
    <property type="component" value="Unassembled WGS sequence"/>
</dbReference>
<protein>
    <submittedName>
        <fullName evidence="1">Uncharacterized protein</fullName>
    </submittedName>
</protein>
<keyword evidence="2" id="KW-1185">Reference proteome</keyword>
<accession>M5EGE4</accession>
<dbReference type="EMBL" id="CAUM01000006">
    <property type="protein sequence ID" value="CCV03310.1"/>
    <property type="molecule type" value="Genomic_DNA"/>
</dbReference>
<reference evidence="1 2" key="1">
    <citation type="submission" date="2013-02" db="EMBL/GenBank/DDBJ databases">
        <authorList>
            <person name="Genoscope - CEA"/>
        </authorList>
    </citation>
    <scope>NUCLEOTIDE SEQUENCE [LARGE SCALE GENOMIC DNA]</scope>
    <source>
        <strain evidence="1 2">STM 2683</strain>
    </source>
</reference>
<proteinExistence type="predicted"/>
<sequence>MEDWRILDASSVADANSEASSWWMPEKMSQRRRLDPLILQYLGLTDKSAPLSGAKRLRWSTKPQVNLA</sequence>
<evidence type="ECO:0000313" key="1">
    <source>
        <dbReference type="EMBL" id="CCV03310.1"/>
    </source>
</evidence>
<gene>
    <name evidence="1" type="ORF">MESS2_1030167</name>
</gene>
<dbReference type="STRING" id="1297569.MESS2_1030167"/>
<name>M5EGE4_9HYPH</name>
<evidence type="ECO:0000313" key="2">
    <source>
        <dbReference type="Proteomes" id="UP000012062"/>
    </source>
</evidence>